<organism evidence="4 5">
    <name type="scientific">Stylosanthes scabra</name>
    <dbReference type="NCBI Taxonomy" id="79078"/>
    <lineage>
        <taxon>Eukaryota</taxon>
        <taxon>Viridiplantae</taxon>
        <taxon>Streptophyta</taxon>
        <taxon>Embryophyta</taxon>
        <taxon>Tracheophyta</taxon>
        <taxon>Spermatophyta</taxon>
        <taxon>Magnoliopsida</taxon>
        <taxon>eudicotyledons</taxon>
        <taxon>Gunneridae</taxon>
        <taxon>Pentapetalae</taxon>
        <taxon>rosids</taxon>
        <taxon>fabids</taxon>
        <taxon>Fabales</taxon>
        <taxon>Fabaceae</taxon>
        <taxon>Papilionoideae</taxon>
        <taxon>50 kb inversion clade</taxon>
        <taxon>dalbergioids sensu lato</taxon>
        <taxon>Dalbergieae</taxon>
        <taxon>Pterocarpus clade</taxon>
        <taxon>Stylosanthes</taxon>
    </lineage>
</organism>
<proteinExistence type="predicted"/>
<protein>
    <submittedName>
        <fullName evidence="4">Uncharacterized protein</fullName>
    </submittedName>
</protein>
<keyword evidence="5" id="KW-1185">Reference proteome</keyword>
<evidence type="ECO:0000256" key="1">
    <source>
        <dbReference type="SAM" id="Coils"/>
    </source>
</evidence>
<dbReference type="EMBL" id="JASCZI010212589">
    <property type="protein sequence ID" value="MED6199854.1"/>
    <property type="molecule type" value="Genomic_DNA"/>
</dbReference>
<feature type="region of interest" description="Disordered" evidence="2">
    <location>
        <begin position="52"/>
        <end position="97"/>
    </location>
</feature>
<name>A0ABU6XQV9_9FABA</name>
<dbReference type="Proteomes" id="UP001341840">
    <property type="component" value="Unassembled WGS sequence"/>
</dbReference>
<feature type="compositionally biased region" description="Polar residues" evidence="2">
    <location>
        <begin position="66"/>
        <end position="84"/>
    </location>
</feature>
<evidence type="ECO:0000256" key="3">
    <source>
        <dbReference type="SAM" id="Phobius"/>
    </source>
</evidence>
<keyword evidence="3" id="KW-0472">Membrane</keyword>
<feature type="coiled-coil region" evidence="1">
    <location>
        <begin position="222"/>
        <end position="270"/>
    </location>
</feature>
<feature type="transmembrane region" description="Helical" evidence="3">
    <location>
        <begin position="7"/>
        <end position="26"/>
    </location>
</feature>
<gene>
    <name evidence="4" type="ORF">PIB30_079764</name>
</gene>
<accession>A0ABU6XQV9</accession>
<feature type="compositionally biased region" description="Basic and acidic residues" evidence="2">
    <location>
        <begin position="52"/>
        <end position="65"/>
    </location>
</feature>
<evidence type="ECO:0000313" key="5">
    <source>
        <dbReference type="Proteomes" id="UP001341840"/>
    </source>
</evidence>
<sequence length="336" mass="38283">MAHDCGYWNWSLNALCLLWMLLVVWFECDHVWCGWLLVAGKITLIRELSEGKEKAQPEGIERDSHASSFDTHTEIGPQSTTAEKTQPPPKPDSPHESGDFLLDIENLVAELHKATFETVVEKTGHSNSLNKSVQQEVNRTIEEEPIMDRPLTPANQYSISAEVLNALCWLIDLRNAPIEQDVDHENLVNTASNLTKCQNRVADLGKYQKLLDKTTSDYDKVKSQLSIEVDSANDKLLGLNQQKLKLEKELASIQRQIKEVEDQKEKLEGPLNRSKQGLKKIDDKLTSIVDQKKTTQEQLSDLKQVEKDELDLHEKFLETQKSTRMALEDILHEYTS</sequence>
<reference evidence="4 5" key="1">
    <citation type="journal article" date="2023" name="Plants (Basel)">
        <title>Bridging the Gap: Combining Genomics and Transcriptomics Approaches to Understand Stylosanthes scabra, an Orphan Legume from the Brazilian Caatinga.</title>
        <authorList>
            <person name="Ferreira-Neto J.R.C."/>
            <person name="da Silva M.D."/>
            <person name="Binneck E."/>
            <person name="de Melo N.F."/>
            <person name="da Silva R.H."/>
            <person name="de Melo A.L.T.M."/>
            <person name="Pandolfi V."/>
            <person name="Bustamante F.O."/>
            <person name="Brasileiro-Vidal A.C."/>
            <person name="Benko-Iseppon A.M."/>
        </authorList>
    </citation>
    <scope>NUCLEOTIDE SEQUENCE [LARGE SCALE GENOMIC DNA]</scope>
    <source>
        <tissue evidence="4">Leaves</tissue>
    </source>
</reference>
<keyword evidence="3" id="KW-0812">Transmembrane</keyword>
<keyword evidence="1" id="KW-0175">Coiled coil</keyword>
<keyword evidence="3" id="KW-1133">Transmembrane helix</keyword>
<evidence type="ECO:0000313" key="4">
    <source>
        <dbReference type="EMBL" id="MED6199854.1"/>
    </source>
</evidence>
<comment type="caution">
    <text evidence="4">The sequence shown here is derived from an EMBL/GenBank/DDBJ whole genome shotgun (WGS) entry which is preliminary data.</text>
</comment>
<evidence type="ECO:0000256" key="2">
    <source>
        <dbReference type="SAM" id="MobiDB-lite"/>
    </source>
</evidence>